<reference evidence="2 3" key="1">
    <citation type="submission" date="2019-03" db="EMBL/GenBank/DDBJ databases">
        <title>Genomic Encyclopedia of Type Strains, Phase III (KMG-III): the genomes of soil and plant-associated and newly described type strains.</title>
        <authorList>
            <person name="Whitman W."/>
        </authorList>
    </citation>
    <scope>NUCLEOTIDE SEQUENCE [LARGE SCALE GENOMIC DNA]</scope>
    <source>
        <strain evidence="2 3">LMG 29544</strain>
    </source>
</reference>
<sequence length="635" mass="69475">MTPSSDAPPNDAQRFQAAVLLFSNRRVADALSILQPILQQSEPSPTRASALNLAGVCALNLGHPTDAEQFWRRALEDKPDYAEPHCNLGSLFRRLERMPEAEASFRAALACRADYVDAHYNLGLLLHHAGRLGEAEAAYRSALTLSPKLATAHNNLGAVLHAQRRLDEAQAAFVEALAGNPEYGDAYVNLGKLLIDRERLQEAEVMLRAAVVAQPEHVPAHHHLGSLLALLKRFDEAEPVLRHALTLAPQTPEIHTSLASTLIETDRYLDAEAASRTALAFRDDDVNALHTLGIALNRQGRTGEAEAVWRRALEIQPAHAAAKFGLATLLLQTQRYEEGWPLYEARHERGDAQKRASAPDVSCPRWQGESLHGKSLLIWREQGFGDALQFGRYIASLRAQGVAHLTFACPPPLSRLFASVHGIDAVVDTHAAVAQRQYDYWTFLPSVPGLLHDKALPPAQFLTPDAGLVDRWRSRLAGLAARKIGLVWKGNAKHVNDHHRSLPSLETLAPLWGTADTSFVSLQKGAGEDEANFAPADQPILPLGAELTDFADTAAVIAQLDLVICVDTAVAHLAGALGKACWVMLPATDNEWRWTRAQTGPASPWYADNVRAFRQTEPGNWAQAVQAMRAALEMR</sequence>
<dbReference type="Proteomes" id="UP000295509">
    <property type="component" value="Unassembled WGS sequence"/>
</dbReference>
<dbReference type="Pfam" id="PF14559">
    <property type="entry name" value="TPR_19"/>
    <property type="match status" value="1"/>
</dbReference>
<dbReference type="Pfam" id="PF13432">
    <property type="entry name" value="TPR_16"/>
    <property type="match status" value="3"/>
</dbReference>
<dbReference type="PANTHER" id="PTHR44809:SF1">
    <property type="entry name" value="PROTEIN O-MANNOSYL-TRANSFERASE TMTC1"/>
    <property type="match status" value="1"/>
</dbReference>
<feature type="repeat" description="TPR" evidence="1">
    <location>
        <begin position="286"/>
        <end position="319"/>
    </location>
</feature>
<keyword evidence="1" id="KW-0802">TPR repeat</keyword>
<dbReference type="SMART" id="SM00028">
    <property type="entry name" value="TPR"/>
    <property type="match status" value="8"/>
</dbReference>
<gene>
    <name evidence="2" type="ORF">BX592_12294</name>
</gene>
<proteinExistence type="predicted"/>
<comment type="caution">
    <text evidence="2">The sequence shown here is derived from an EMBL/GenBank/DDBJ whole genome shotgun (WGS) entry which is preliminary data.</text>
</comment>
<dbReference type="InterPro" id="IPR019734">
    <property type="entry name" value="TPR_rpt"/>
</dbReference>
<evidence type="ECO:0000313" key="2">
    <source>
        <dbReference type="EMBL" id="TDY42285.1"/>
    </source>
</evidence>
<organism evidence="2 3">
    <name type="scientific">Paraburkholderia rhizosphaerae</name>
    <dbReference type="NCBI Taxonomy" id="480658"/>
    <lineage>
        <taxon>Bacteria</taxon>
        <taxon>Pseudomonadati</taxon>
        <taxon>Pseudomonadota</taxon>
        <taxon>Betaproteobacteria</taxon>
        <taxon>Burkholderiales</taxon>
        <taxon>Burkholderiaceae</taxon>
        <taxon>Paraburkholderia</taxon>
    </lineage>
</organism>
<evidence type="ECO:0000256" key="1">
    <source>
        <dbReference type="PROSITE-ProRule" id="PRU00339"/>
    </source>
</evidence>
<dbReference type="OrthoDB" id="9814129at2"/>
<dbReference type="InterPro" id="IPR052943">
    <property type="entry name" value="TMTC_O-mannosyl-trnsfr"/>
</dbReference>
<name>A0A4R8LHN7_9BURK</name>
<dbReference type="Pfam" id="PF01075">
    <property type="entry name" value="Glyco_transf_9"/>
    <property type="match status" value="1"/>
</dbReference>
<dbReference type="PANTHER" id="PTHR44809">
    <property type="match status" value="1"/>
</dbReference>
<protein>
    <submittedName>
        <fullName evidence="2">Flp pilus assembly protein TadD</fullName>
    </submittedName>
</protein>
<feature type="repeat" description="TPR" evidence="1">
    <location>
        <begin position="150"/>
        <end position="183"/>
    </location>
</feature>
<feature type="repeat" description="TPR" evidence="1">
    <location>
        <begin position="116"/>
        <end position="149"/>
    </location>
</feature>
<accession>A0A4R8LHN7</accession>
<dbReference type="RefSeq" id="WP_134195694.1">
    <property type="nucleotide sequence ID" value="NZ_JBHLUW010000032.1"/>
</dbReference>
<dbReference type="InterPro" id="IPR002201">
    <property type="entry name" value="Glyco_trans_9"/>
</dbReference>
<dbReference type="SUPFAM" id="SSF53756">
    <property type="entry name" value="UDP-Glycosyltransferase/glycogen phosphorylase"/>
    <property type="match status" value="1"/>
</dbReference>
<dbReference type="InterPro" id="IPR011990">
    <property type="entry name" value="TPR-like_helical_dom_sf"/>
</dbReference>
<feature type="repeat" description="TPR" evidence="1">
    <location>
        <begin position="184"/>
        <end position="217"/>
    </location>
</feature>
<dbReference type="EMBL" id="SORE01000022">
    <property type="protein sequence ID" value="TDY42285.1"/>
    <property type="molecule type" value="Genomic_DNA"/>
</dbReference>
<evidence type="ECO:0000313" key="3">
    <source>
        <dbReference type="Proteomes" id="UP000295509"/>
    </source>
</evidence>
<dbReference type="Gene3D" id="1.25.40.10">
    <property type="entry name" value="Tetratricopeptide repeat domain"/>
    <property type="match status" value="2"/>
</dbReference>
<dbReference type="PROSITE" id="PS50005">
    <property type="entry name" value="TPR"/>
    <property type="match status" value="5"/>
</dbReference>
<dbReference type="Gene3D" id="3.40.50.2000">
    <property type="entry name" value="Glycogen Phosphorylase B"/>
    <property type="match status" value="1"/>
</dbReference>
<feature type="repeat" description="TPR" evidence="1">
    <location>
        <begin position="218"/>
        <end position="251"/>
    </location>
</feature>
<keyword evidence="3" id="KW-1185">Reference proteome</keyword>
<dbReference type="GO" id="GO:0016757">
    <property type="term" value="F:glycosyltransferase activity"/>
    <property type="evidence" value="ECO:0007669"/>
    <property type="project" value="InterPro"/>
</dbReference>
<dbReference type="SUPFAM" id="SSF48452">
    <property type="entry name" value="TPR-like"/>
    <property type="match status" value="2"/>
</dbReference>
<dbReference type="AlphaFoldDB" id="A0A4R8LHN7"/>